<keyword evidence="3" id="KW-1185">Reference proteome</keyword>
<accession>A0AAD7RUY3</accession>
<feature type="region of interest" description="Disordered" evidence="1">
    <location>
        <begin position="58"/>
        <end position="94"/>
    </location>
</feature>
<evidence type="ECO:0000313" key="2">
    <source>
        <dbReference type="EMBL" id="KAJ8390715.1"/>
    </source>
</evidence>
<name>A0AAD7RUY3_9TELE</name>
<gene>
    <name evidence="2" type="ORF">AAFF_G00100950</name>
</gene>
<evidence type="ECO:0000313" key="3">
    <source>
        <dbReference type="Proteomes" id="UP001221898"/>
    </source>
</evidence>
<dbReference type="Proteomes" id="UP001221898">
    <property type="component" value="Unassembled WGS sequence"/>
</dbReference>
<sequence>MWPVKLPPAQGVGGLEQLWRGGGETGVTGRVWRCVSPGRDRSPESGGRAPCTAAVAARRSVSPVTPSPPPLLRSVAVSASRDQRPRGERSAAAL</sequence>
<evidence type="ECO:0000256" key="1">
    <source>
        <dbReference type="SAM" id="MobiDB-lite"/>
    </source>
</evidence>
<feature type="compositionally biased region" description="Basic and acidic residues" evidence="1">
    <location>
        <begin position="81"/>
        <end position="94"/>
    </location>
</feature>
<protein>
    <submittedName>
        <fullName evidence="2">Uncharacterized protein</fullName>
    </submittedName>
</protein>
<proteinExistence type="predicted"/>
<dbReference type="EMBL" id="JAINUG010000166">
    <property type="protein sequence ID" value="KAJ8390715.1"/>
    <property type="molecule type" value="Genomic_DNA"/>
</dbReference>
<organism evidence="2 3">
    <name type="scientific">Aldrovandia affinis</name>
    <dbReference type="NCBI Taxonomy" id="143900"/>
    <lineage>
        <taxon>Eukaryota</taxon>
        <taxon>Metazoa</taxon>
        <taxon>Chordata</taxon>
        <taxon>Craniata</taxon>
        <taxon>Vertebrata</taxon>
        <taxon>Euteleostomi</taxon>
        <taxon>Actinopterygii</taxon>
        <taxon>Neopterygii</taxon>
        <taxon>Teleostei</taxon>
        <taxon>Notacanthiformes</taxon>
        <taxon>Halosauridae</taxon>
        <taxon>Aldrovandia</taxon>
    </lineage>
</organism>
<reference evidence="2" key="1">
    <citation type="journal article" date="2023" name="Science">
        <title>Genome structures resolve the early diversification of teleost fishes.</title>
        <authorList>
            <person name="Parey E."/>
            <person name="Louis A."/>
            <person name="Montfort J."/>
            <person name="Bouchez O."/>
            <person name="Roques C."/>
            <person name="Iampietro C."/>
            <person name="Lluch J."/>
            <person name="Castinel A."/>
            <person name="Donnadieu C."/>
            <person name="Desvignes T."/>
            <person name="Floi Bucao C."/>
            <person name="Jouanno E."/>
            <person name="Wen M."/>
            <person name="Mejri S."/>
            <person name="Dirks R."/>
            <person name="Jansen H."/>
            <person name="Henkel C."/>
            <person name="Chen W.J."/>
            <person name="Zahm M."/>
            <person name="Cabau C."/>
            <person name="Klopp C."/>
            <person name="Thompson A.W."/>
            <person name="Robinson-Rechavi M."/>
            <person name="Braasch I."/>
            <person name="Lecointre G."/>
            <person name="Bobe J."/>
            <person name="Postlethwait J.H."/>
            <person name="Berthelot C."/>
            <person name="Roest Crollius H."/>
            <person name="Guiguen Y."/>
        </authorList>
    </citation>
    <scope>NUCLEOTIDE SEQUENCE</scope>
    <source>
        <strain evidence="2">NC1722</strain>
    </source>
</reference>
<dbReference type="AlphaFoldDB" id="A0AAD7RUY3"/>
<comment type="caution">
    <text evidence="2">The sequence shown here is derived from an EMBL/GenBank/DDBJ whole genome shotgun (WGS) entry which is preliminary data.</text>
</comment>